<reference evidence="1" key="1">
    <citation type="submission" date="2020-08" db="EMBL/GenBank/DDBJ databases">
        <title>Multicomponent nature underlies the extraordinary mechanical properties of spider dragline silk.</title>
        <authorList>
            <person name="Kono N."/>
            <person name="Nakamura H."/>
            <person name="Mori M."/>
            <person name="Yoshida Y."/>
            <person name="Ohtoshi R."/>
            <person name="Malay A.D."/>
            <person name="Moran D.A.P."/>
            <person name="Tomita M."/>
            <person name="Numata K."/>
            <person name="Arakawa K."/>
        </authorList>
    </citation>
    <scope>NUCLEOTIDE SEQUENCE</scope>
</reference>
<name>A0A8X6NPR8_NEPPI</name>
<evidence type="ECO:0000313" key="1">
    <source>
        <dbReference type="EMBL" id="GFT25259.1"/>
    </source>
</evidence>
<comment type="caution">
    <text evidence="1">The sequence shown here is derived from an EMBL/GenBank/DDBJ whole genome shotgun (WGS) entry which is preliminary data.</text>
</comment>
<dbReference type="AlphaFoldDB" id="A0A8X6NPR8"/>
<sequence length="101" mass="11683">MHYSWQAEFANSSTILFVWHGLRVGGSSKNLIESETNPRGNFHRRCATGKQRLPMENSRRGGKSCSIINAPLRIMIGYNIYKTEERLTLLLFSRSYSFYYA</sequence>
<accession>A0A8X6NPR8</accession>
<protein>
    <submittedName>
        <fullName evidence="1">Uncharacterized protein</fullName>
    </submittedName>
</protein>
<proteinExistence type="predicted"/>
<organism evidence="1 2">
    <name type="scientific">Nephila pilipes</name>
    <name type="common">Giant wood spider</name>
    <name type="synonym">Nephila maculata</name>
    <dbReference type="NCBI Taxonomy" id="299642"/>
    <lineage>
        <taxon>Eukaryota</taxon>
        <taxon>Metazoa</taxon>
        <taxon>Ecdysozoa</taxon>
        <taxon>Arthropoda</taxon>
        <taxon>Chelicerata</taxon>
        <taxon>Arachnida</taxon>
        <taxon>Araneae</taxon>
        <taxon>Araneomorphae</taxon>
        <taxon>Entelegynae</taxon>
        <taxon>Araneoidea</taxon>
        <taxon>Nephilidae</taxon>
        <taxon>Nephila</taxon>
    </lineage>
</organism>
<gene>
    <name evidence="1" type="ORF">NPIL_241461</name>
</gene>
<keyword evidence="2" id="KW-1185">Reference proteome</keyword>
<dbReference type="Proteomes" id="UP000887013">
    <property type="component" value="Unassembled WGS sequence"/>
</dbReference>
<evidence type="ECO:0000313" key="2">
    <source>
        <dbReference type="Proteomes" id="UP000887013"/>
    </source>
</evidence>
<dbReference type="EMBL" id="BMAW01106619">
    <property type="protein sequence ID" value="GFT25259.1"/>
    <property type="molecule type" value="Genomic_DNA"/>
</dbReference>